<evidence type="ECO:0000259" key="13">
    <source>
        <dbReference type="Pfam" id="PF00177"/>
    </source>
</evidence>
<dbReference type="GO" id="GO:0005634">
    <property type="term" value="C:nucleus"/>
    <property type="evidence" value="ECO:0007669"/>
    <property type="project" value="UniProtKB-SubCell"/>
</dbReference>
<keyword evidence="8" id="KW-0539">Nucleus</keyword>
<feature type="region of interest" description="Disordered" evidence="12">
    <location>
        <begin position="328"/>
        <end position="347"/>
    </location>
</feature>
<dbReference type="InterPro" id="IPR005716">
    <property type="entry name" value="Ribosomal_uS7_euk/arc"/>
</dbReference>
<keyword evidence="16" id="KW-1185">Reference proteome</keyword>
<organism evidence="15 16">
    <name type="scientific">Clydaea vesicula</name>
    <dbReference type="NCBI Taxonomy" id="447962"/>
    <lineage>
        <taxon>Eukaryota</taxon>
        <taxon>Fungi</taxon>
        <taxon>Fungi incertae sedis</taxon>
        <taxon>Chytridiomycota</taxon>
        <taxon>Chytridiomycota incertae sedis</taxon>
        <taxon>Chytridiomycetes</taxon>
        <taxon>Lobulomycetales</taxon>
        <taxon>Lobulomycetaceae</taxon>
        <taxon>Clydaea</taxon>
    </lineage>
</organism>
<comment type="caution">
    <text evidence="15">The sequence shown here is derived from an EMBL/GenBank/DDBJ whole genome shotgun (WGS) entry which is preliminary data.</text>
</comment>
<gene>
    <name evidence="15" type="primary">RPS5_3</name>
    <name evidence="15" type="ORF">HK099_008355</name>
</gene>
<sequence>MTVNAIPSQVDYFSYNFDLFDLHTSWKYSTRHKDSIVNGRRLENASWRKFFQTKYKLQQIHPYELNWQKESDVIWLYGPFHTYDPLPILEAQYAATEENSSCTEKSIKSEKIPICKENLKPVLKKRSDEDDFLQMLREIYLENKRLKVRNTNLKCTDVFDENSDADLSPTTLMLSIQKVESKTKLCKKHSMNSRDDASDSPTERPFFYTNSKSLPQIYKRGKRVERINTSADSSQPTYENCDSSRSPTYSKQIRFSKNVEKRLYVGEDDIKIPKIHNFRPHKIKIPMKRSLSPSNSTSNLLDLVVKCTKEGNNDNGAEEDIGSIKTKCGDKDSISSPKSPYKIDSPTGRGVKLNFLLDESDDSDDETSTLEDDGKSDDEVNFQVLPKGVDKDVWEKIIPKRNVVRNESTKSLNFLNSRNYLNSNSNLIALQKFENNNQMPVPEPTAQKNTTTTLRTNMRDTHRSRNPTGLMTQQQLDEYYAALHHDNDANNLEVGEGYTRRLMDVGANAIELGGWLARSAVRSVGVTFQNIEVLNNPAKFTDELSFNITFELNSPLKDDVEFKLTYVGSPNSEAYDQTANAPIPEKIPHDDVLGITAILLTCSYQENEFIRIGYYVNNEYENPELNETPPLKHDYQQIIRNILVDKPRVTKYRIQWDDVIDDKAEFQKDEKLNNENIQEDDVAMAMDNENDLDEEEEDDEDYDEMDNGANKWTYEDVEVKDPALTDYLQIRHPVYLPHTAGRYQQKRFRKSQCPIVERLTNSLMMHGRNNGKKLMTARIVKHAFEIVHLLTDANPVQILVDAIINTGPREDSTRIGSQGTVRRQAVDVSPLRRVNQSLWLLTTGAREAAFRNVKTIAECLADELINAAKGSSNSYAIKKKDELERVAKSNR</sequence>
<dbReference type="GO" id="GO:0003735">
    <property type="term" value="F:structural constituent of ribosome"/>
    <property type="evidence" value="ECO:0007669"/>
    <property type="project" value="InterPro"/>
</dbReference>
<feature type="domain" description="Small ribosomal subunit protein uS7" evidence="13">
    <location>
        <begin position="732"/>
        <end position="891"/>
    </location>
</feature>
<comment type="similarity">
    <text evidence="2">Belongs to the ASF1 family.</text>
</comment>
<name>A0AAD5TVF4_9FUNG</name>
<feature type="region of interest" description="Disordered" evidence="12">
    <location>
        <begin position="229"/>
        <end position="249"/>
    </location>
</feature>
<evidence type="ECO:0000259" key="14">
    <source>
        <dbReference type="Pfam" id="PF08550"/>
    </source>
</evidence>
<evidence type="ECO:0000256" key="11">
    <source>
        <dbReference type="RuleBase" id="RU003619"/>
    </source>
</evidence>
<feature type="region of interest" description="Disordered" evidence="12">
    <location>
        <begin position="187"/>
        <end position="208"/>
    </location>
</feature>
<dbReference type="InterPro" id="IPR006818">
    <property type="entry name" value="ASF1-like"/>
</dbReference>
<dbReference type="Pfam" id="PF08550">
    <property type="entry name" value="GATA_AreA"/>
    <property type="match status" value="1"/>
</dbReference>
<dbReference type="InterPro" id="IPR023798">
    <property type="entry name" value="Ribosomal_uS7_dom"/>
</dbReference>
<evidence type="ECO:0000256" key="5">
    <source>
        <dbReference type="ARBA" id="ARBA00023015"/>
    </source>
</evidence>
<dbReference type="SUPFAM" id="SSF47973">
    <property type="entry name" value="Ribosomal protein S7"/>
    <property type="match status" value="1"/>
</dbReference>
<dbReference type="EMBL" id="JADGJW010000905">
    <property type="protein sequence ID" value="KAJ3210149.1"/>
    <property type="molecule type" value="Genomic_DNA"/>
</dbReference>
<keyword evidence="5" id="KW-0805">Transcription regulation</keyword>
<keyword evidence="4 11" id="KW-0689">Ribosomal protein</keyword>
<dbReference type="Gene3D" id="1.10.455.10">
    <property type="entry name" value="Ribosomal protein S7 domain"/>
    <property type="match status" value="1"/>
</dbReference>
<dbReference type="Gene3D" id="2.60.40.1490">
    <property type="entry name" value="Histone chaperone ASF1-like"/>
    <property type="match status" value="2"/>
</dbReference>
<dbReference type="GO" id="GO:0006412">
    <property type="term" value="P:translation"/>
    <property type="evidence" value="ECO:0007669"/>
    <property type="project" value="InterPro"/>
</dbReference>
<evidence type="ECO:0000256" key="2">
    <source>
        <dbReference type="ARBA" id="ARBA00006051"/>
    </source>
</evidence>
<dbReference type="SUPFAM" id="SSF101546">
    <property type="entry name" value="ASF1-like"/>
    <property type="match status" value="1"/>
</dbReference>
<dbReference type="GO" id="GO:0003723">
    <property type="term" value="F:RNA binding"/>
    <property type="evidence" value="ECO:0007669"/>
    <property type="project" value="InterPro"/>
</dbReference>
<keyword evidence="9 11" id="KW-0687">Ribonucleoprotein</keyword>
<dbReference type="Pfam" id="PF04729">
    <property type="entry name" value="ASF1_hist_chap"/>
    <property type="match status" value="1"/>
</dbReference>
<evidence type="ECO:0000256" key="6">
    <source>
        <dbReference type="ARBA" id="ARBA00023163"/>
    </source>
</evidence>
<evidence type="ECO:0000256" key="3">
    <source>
        <dbReference type="ARBA" id="ARBA00007151"/>
    </source>
</evidence>
<dbReference type="Pfam" id="PF00177">
    <property type="entry name" value="Ribosomal_S7"/>
    <property type="match status" value="1"/>
</dbReference>
<dbReference type="InterPro" id="IPR020606">
    <property type="entry name" value="Ribosomal_uS7_CS"/>
</dbReference>
<dbReference type="InterPro" id="IPR013860">
    <property type="entry name" value="AreA_GATA"/>
</dbReference>
<dbReference type="GO" id="GO:0006325">
    <property type="term" value="P:chromatin organization"/>
    <property type="evidence" value="ECO:0007669"/>
    <property type="project" value="InterPro"/>
</dbReference>
<dbReference type="FunFam" id="1.10.455.10:FF:000002">
    <property type="entry name" value="40S ribosomal protein S5"/>
    <property type="match status" value="1"/>
</dbReference>
<feature type="domain" description="Nitrogen regulatory protein areA GATA-like" evidence="14">
    <location>
        <begin position="25"/>
        <end position="48"/>
    </location>
</feature>
<evidence type="ECO:0000313" key="16">
    <source>
        <dbReference type="Proteomes" id="UP001211065"/>
    </source>
</evidence>
<protein>
    <recommendedName>
        <fullName evidence="10">Anti-silencing function protein 1</fullName>
    </recommendedName>
</protein>
<evidence type="ECO:0000256" key="4">
    <source>
        <dbReference type="ARBA" id="ARBA00022980"/>
    </source>
</evidence>
<evidence type="ECO:0000313" key="15">
    <source>
        <dbReference type="EMBL" id="KAJ3210149.1"/>
    </source>
</evidence>
<evidence type="ECO:0000256" key="12">
    <source>
        <dbReference type="SAM" id="MobiDB-lite"/>
    </source>
</evidence>
<dbReference type="NCBIfam" id="NF003106">
    <property type="entry name" value="PRK04027.1"/>
    <property type="match status" value="1"/>
</dbReference>
<keyword evidence="6" id="KW-0804">Transcription</keyword>
<dbReference type="PANTHER" id="PTHR11205">
    <property type="entry name" value="RIBOSOMAL PROTEIN S7"/>
    <property type="match status" value="1"/>
</dbReference>
<evidence type="ECO:0000256" key="7">
    <source>
        <dbReference type="ARBA" id="ARBA00023186"/>
    </source>
</evidence>
<dbReference type="InterPro" id="IPR000235">
    <property type="entry name" value="Ribosomal_uS7"/>
</dbReference>
<dbReference type="InterPro" id="IPR036747">
    <property type="entry name" value="ASF1-like_sf"/>
</dbReference>
<evidence type="ECO:0000256" key="10">
    <source>
        <dbReference type="ARBA" id="ARBA00032776"/>
    </source>
</evidence>
<dbReference type="Proteomes" id="UP001211065">
    <property type="component" value="Unassembled WGS sequence"/>
</dbReference>
<dbReference type="PROSITE" id="PS00052">
    <property type="entry name" value="RIBOSOMAL_S7"/>
    <property type="match status" value="1"/>
</dbReference>
<accession>A0AAD5TVF4</accession>
<proteinExistence type="inferred from homology"/>
<evidence type="ECO:0000256" key="9">
    <source>
        <dbReference type="ARBA" id="ARBA00023274"/>
    </source>
</evidence>
<comment type="similarity">
    <text evidence="3 11">Belongs to the universal ribosomal protein uS7 family.</text>
</comment>
<comment type="subcellular location">
    <subcellularLocation>
        <location evidence="1">Nucleus</location>
    </subcellularLocation>
</comment>
<evidence type="ECO:0000256" key="1">
    <source>
        <dbReference type="ARBA" id="ARBA00004123"/>
    </source>
</evidence>
<dbReference type="AlphaFoldDB" id="A0AAD5TVF4"/>
<dbReference type="InterPro" id="IPR036823">
    <property type="entry name" value="Ribosomal_uS7_dom_sf"/>
</dbReference>
<feature type="region of interest" description="Disordered" evidence="12">
    <location>
        <begin position="359"/>
        <end position="378"/>
    </location>
</feature>
<dbReference type="GO" id="GO:0015935">
    <property type="term" value="C:small ribosomal subunit"/>
    <property type="evidence" value="ECO:0007669"/>
    <property type="project" value="InterPro"/>
</dbReference>
<evidence type="ECO:0000256" key="8">
    <source>
        <dbReference type="ARBA" id="ARBA00023242"/>
    </source>
</evidence>
<dbReference type="NCBIfam" id="TIGR01028">
    <property type="entry name" value="uS7_euk_arch"/>
    <property type="match status" value="1"/>
</dbReference>
<dbReference type="CDD" id="cd14867">
    <property type="entry name" value="uS7_Eukaryote"/>
    <property type="match status" value="1"/>
</dbReference>
<reference evidence="15" key="1">
    <citation type="submission" date="2020-05" db="EMBL/GenBank/DDBJ databases">
        <title>Phylogenomic resolution of chytrid fungi.</title>
        <authorList>
            <person name="Stajich J.E."/>
            <person name="Amses K."/>
            <person name="Simmons R."/>
            <person name="Seto K."/>
            <person name="Myers J."/>
            <person name="Bonds A."/>
            <person name="Quandt C.A."/>
            <person name="Barry K."/>
            <person name="Liu P."/>
            <person name="Grigoriev I."/>
            <person name="Longcore J.E."/>
            <person name="James T.Y."/>
        </authorList>
    </citation>
    <scope>NUCLEOTIDE SEQUENCE</scope>
    <source>
        <strain evidence="15">JEL0476</strain>
    </source>
</reference>
<keyword evidence="7" id="KW-0143">Chaperone</keyword>